<accession>A0A366IEK0</accession>
<sequence length="483" mass="50054">MSNSPQTGVHTALKKNALGVAGIVFLVLAAVAPLTGIVVVAALAMALGNGGGAAASFLIMALILLLFSVGYAQMSRELVNAGGFYAFVVKGLGRTGGLIAGLIATIGYNFFVVGTIGTSGFFMQTVIADLTGLDVHWYVWGLASIIASFLMARRGIDFSSKILGVALVLEVALLVVFDVAVLIRTGFDISAFSPEAVFAGSFPIGLLIAATGFLGFEATALFGEEAKQPHRTIPRATYAAIIAIGLVLGLTSWAVVSAIGVARTQGVALEHLAAGDLVFSLAAEYVGAPFLTVMLILLLVSLFAAMLAFHNSAARYLFALGRARVLPHVLARTGSTGAPVVAGLVQAGFAAIVAFLFMLSGGNPMVTLLPPMLGFGTLSIIVLQTLAALAIFVHFRRARSRRVWSTFIAPLVSFGLLGTIVVLAIANFEIVAGSDALAVRLLPWLLVVTAIGGLGYGTYLKAKRPAVHAALADDLEQVDPTAN</sequence>
<proteinExistence type="predicted"/>
<feature type="transmembrane region" description="Helical" evidence="6">
    <location>
        <begin position="441"/>
        <end position="459"/>
    </location>
</feature>
<gene>
    <name evidence="7" type="ORF">DFO65_11323</name>
</gene>
<keyword evidence="2" id="KW-1003">Cell membrane</keyword>
<feature type="transmembrane region" description="Helical" evidence="6">
    <location>
        <begin position="407"/>
        <end position="426"/>
    </location>
</feature>
<evidence type="ECO:0000256" key="1">
    <source>
        <dbReference type="ARBA" id="ARBA00004651"/>
    </source>
</evidence>
<evidence type="ECO:0000256" key="5">
    <source>
        <dbReference type="ARBA" id="ARBA00023136"/>
    </source>
</evidence>
<protein>
    <submittedName>
        <fullName evidence="7">Amino acid/polyamine/organocation transporter (APC superfamily)</fullName>
    </submittedName>
</protein>
<evidence type="ECO:0000256" key="2">
    <source>
        <dbReference type="ARBA" id="ARBA00022475"/>
    </source>
</evidence>
<keyword evidence="8" id="KW-1185">Reference proteome</keyword>
<feature type="transmembrane region" description="Helical" evidence="6">
    <location>
        <begin position="237"/>
        <end position="262"/>
    </location>
</feature>
<feature type="transmembrane region" description="Helical" evidence="6">
    <location>
        <begin position="282"/>
        <end position="309"/>
    </location>
</feature>
<feature type="transmembrane region" description="Helical" evidence="6">
    <location>
        <begin position="372"/>
        <end position="395"/>
    </location>
</feature>
<evidence type="ECO:0000256" key="3">
    <source>
        <dbReference type="ARBA" id="ARBA00022692"/>
    </source>
</evidence>
<dbReference type="Pfam" id="PF13520">
    <property type="entry name" value="AA_permease_2"/>
    <property type="match status" value="1"/>
</dbReference>
<keyword evidence="5 6" id="KW-0472">Membrane</keyword>
<comment type="caution">
    <text evidence="7">The sequence shown here is derived from an EMBL/GenBank/DDBJ whole genome shotgun (WGS) entry which is preliminary data.</text>
</comment>
<feature type="transmembrane region" description="Helical" evidence="6">
    <location>
        <begin position="135"/>
        <end position="152"/>
    </location>
</feature>
<evidence type="ECO:0000313" key="8">
    <source>
        <dbReference type="Proteomes" id="UP000253509"/>
    </source>
</evidence>
<feature type="transmembrane region" description="Helical" evidence="6">
    <location>
        <begin position="53"/>
        <end position="74"/>
    </location>
</feature>
<organism evidence="7 8">
    <name type="scientific">Brevibacterium celere</name>
    <dbReference type="NCBI Taxonomy" id="225845"/>
    <lineage>
        <taxon>Bacteria</taxon>
        <taxon>Bacillati</taxon>
        <taxon>Actinomycetota</taxon>
        <taxon>Actinomycetes</taxon>
        <taxon>Micrococcales</taxon>
        <taxon>Brevibacteriaceae</taxon>
        <taxon>Brevibacterium</taxon>
    </lineage>
</organism>
<evidence type="ECO:0000256" key="4">
    <source>
        <dbReference type="ARBA" id="ARBA00022989"/>
    </source>
</evidence>
<evidence type="ECO:0000313" key="7">
    <source>
        <dbReference type="EMBL" id="RBP69325.1"/>
    </source>
</evidence>
<dbReference type="PIRSF" id="PIRSF006060">
    <property type="entry name" value="AA_transporter"/>
    <property type="match status" value="1"/>
</dbReference>
<dbReference type="GO" id="GO:0022857">
    <property type="term" value="F:transmembrane transporter activity"/>
    <property type="evidence" value="ECO:0007669"/>
    <property type="project" value="InterPro"/>
</dbReference>
<feature type="transmembrane region" description="Helical" evidence="6">
    <location>
        <begin position="340"/>
        <end position="360"/>
    </location>
</feature>
<dbReference type="AlphaFoldDB" id="A0A366IEK0"/>
<feature type="transmembrane region" description="Helical" evidence="6">
    <location>
        <begin position="164"/>
        <end position="184"/>
    </location>
</feature>
<dbReference type="GO" id="GO:0005886">
    <property type="term" value="C:plasma membrane"/>
    <property type="evidence" value="ECO:0007669"/>
    <property type="project" value="UniProtKB-SubCell"/>
</dbReference>
<feature type="transmembrane region" description="Helical" evidence="6">
    <location>
        <begin position="196"/>
        <end position="216"/>
    </location>
</feature>
<keyword evidence="4 6" id="KW-1133">Transmembrane helix</keyword>
<reference evidence="7 8" key="1">
    <citation type="submission" date="2018-06" db="EMBL/GenBank/DDBJ databases">
        <title>Freshwater and sediment microbial communities from various areas in North America, analyzing microbe dynamics in response to fracking.</title>
        <authorList>
            <person name="Lamendella R."/>
        </authorList>
    </citation>
    <scope>NUCLEOTIDE SEQUENCE [LARGE SCALE GENOMIC DNA]</scope>
    <source>
        <strain evidence="7 8">3b_TX</strain>
    </source>
</reference>
<dbReference type="RefSeq" id="WP_113905261.1">
    <property type="nucleotide sequence ID" value="NZ_QNSB01000013.1"/>
</dbReference>
<dbReference type="Proteomes" id="UP000253509">
    <property type="component" value="Unassembled WGS sequence"/>
</dbReference>
<evidence type="ECO:0000256" key="6">
    <source>
        <dbReference type="SAM" id="Phobius"/>
    </source>
</evidence>
<name>A0A366IEK0_9MICO</name>
<dbReference type="EMBL" id="QNSB01000013">
    <property type="protein sequence ID" value="RBP69325.1"/>
    <property type="molecule type" value="Genomic_DNA"/>
</dbReference>
<dbReference type="InterPro" id="IPR002293">
    <property type="entry name" value="AA/rel_permease1"/>
</dbReference>
<keyword evidence="3 6" id="KW-0812">Transmembrane</keyword>
<dbReference type="Gene3D" id="1.20.1740.10">
    <property type="entry name" value="Amino acid/polyamine transporter I"/>
    <property type="match status" value="1"/>
</dbReference>
<dbReference type="PANTHER" id="PTHR42770">
    <property type="entry name" value="AMINO ACID TRANSPORTER-RELATED"/>
    <property type="match status" value="1"/>
</dbReference>
<dbReference type="InterPro" id="IPR050367">
    <property type="entry name" value="APC_superfamily"/>
</dbReference>
<feature type="transmembrane region" description="Helical" evidence="6">
    <location>
        <begin position="20"/>
        <end position="47"/>
    </location>
</feature>
<dbReference type="PANTHER" id="PTHR42770:SF16">
    <property type="entry name" value="AMINO ACID PERMEASE"/>
    <property type="match status" value="1"/>
</dbReference>
<feature type="transmembrane region" description="Helical" evidence="6">
    <location>
        <begin position="95"/>
        <end position="123"/>
    </location>
</feature>
<comment type="subcellular location">
    <subcellularLocation>
        <location evidence="1">Cell membrane</location>
        <topology evidence="1">Multi-pass membrane protein</topology>
    </subcellularLocation>
</comment>